<dbReference type="Gene3D" id="1.10.20.10">
    <property type="entry name" value="Histone, subunit A"/>
    <property type="match status" value="1"/>
</dbReference>
<reference evidence="6" key="1">
    <citation type="submission" date="2021-01" db="EMBL/GenBank/DDBJ databases">
        <authorList>
            <person name="Corre E."/>
            <person name="Pelletier E."/>
            <person name="Niang G."/>
            <person name="Scheremetjew M."/>
            <person name="Finn R."/>
            <person name="Kale V."/>
            <person name="Holt S."/>
            <person name="Cochrane G."/>
            <person name="Meng A."/>
            <person name="Brown T."/>
            <person name="Cohen L."/>
        </authorList>
    </citation>
    <scope>NUCLEOTIDE SEQUENCE</scope>
    <source>
        <strain evidence="6">CCMP3303</strain>
    </source>
</reference>
<gene>
    <name evidence="6" type="ORF">MPOL1434_LOCUS5696</name>
</gene>
<feature type="region of interest" description="Disordered" evidence="5">
    <location>
        <begin position="1"/>
        <end position="34"/>
    </location>
</feature>
<feature type="compositionally biased region" description="Basic and acidic residues" evidence="5">
    <location>
        <begin position="176"/>
        <end position="186"/>
    </location>
</feature>
<evidence type="ECO:0000256" key="4">
    <source>
        <dbReference type="ARBA" id="ARBA00023204"/>
    </source>
</evidence>
<evidence type="ECO:0008006" key="7">
    <source>
        <dbReference type="Google" id="ProtNLM"/>
    </source>
</evidence>
<name>A0A7S0FMV3_9STRA</name>
<dbReference type="AlphaFoldDB" id="A0A7S0FMV3"/>
<dbReference type="GO" id="GO:0046982">
    <property type="term" value="F:protein heterodimerization activity"/>
    <property type="evidence" value="ECO:0007669"/>
    <property type="project" value="InterPro"/>
</dbReference>
<sequence>MESSSDDSDLVGSSRARPRGGGASGADSGDGAKDDGAIRSALHFAVGRICEREEDDDLDVGARMSSTAVSSLTELVYQYATTSLANDLVAFSKHAGRKTVTVDDVKLAIRKDKKTHDSLGRFCEKKGLASFTSTSAAAKGRKKKKASSAKAASGAKRSMTAKSAGNAGTSTKRKSKNEERRQEMRQHINAASSSDSDSIEPSGGDEVSSDDDDSCLQPVKTPIRKKAASNVENDTTDGGETDDMVIDLASD</sequence>
<proteinExistence type="inferred from homology"/>
<protein>
    <recommendedName>
        <fullName evidence="7">Centromere protein S</fullName>
    </recommendedName>
</protein>
<dbReference type="GO" id="GO:0071821">
    <property type="term" value="C:FANCM-MHF complex"/>
    <property type="evidence" value="ECO:0007669"/>
    <property type="project" value="InterPro"/>
</dbReference>
<feature type="compositionally biased region" description="Low complexity" evidence="5">
    <location>
        <begin position="148"/>
        <end position="158"/>
    </location>
</feature>
<dbReference type="GO" id="GO:0031297">
    <property type="term" value="P:replication fork processing"/>
    <property type="evidence" value="ECO:0007669"/>
    <property type="project" value="TreeGrafter"/>
</dbReference>
<dbReference type="SUPFAM" id="SSF47113">
    <property type="entry name" value="Histone-fold"/>
    <property type="match status" value="1"/>
</dbReference>
<dbReference type="Pfam" id="PF15630">
    <property type="entry name" value="CENP-S"/>
    <property type="match status" value="1"/>
</dbReference>
<dbReference type="EMBL" id="HBEJ01009667">
    <property type="protein sequence ID" value="CAD8369906.1"/>
    <property type="molecule type" value="Transcribed_RNA"/>
</dbReference>
<feature type="region of interest" description="Disordered" evidence="5">
    <location>
        <begin position="134"/>
        <end position="251"/>
    </location>
</feature>
<evidence type="ECO:0000256" key="2">
    <source>
        <dbReference type="ARBA" id="ARBA00022763"/>
    </source>
</evidence>
<evidence type="ECO:0000256" key="5">
    <source>
        <dbReference type="SAM" id="MobiDB-lite"/>
    </source>
</evidence>
<dbReference type="InterPro" id="IPR009072">
    <property type="entry name" value="Histone-fold"/>
</dbReference>
<evidence type="ECO:0000256" key="1">
    <source>
        <dbReference type="ARBA" id="ARBA00006612"/>
    </source>
</evidence>
<comment type="similarity">
    <text evidence="1">Belongs to the TAF9 family. CENP-S/MHF1 subfamily.</text>
</comment>
<dbReference type="GO" id="GO:0003682">
    <property type="term" value="F:chromatin binding"/>
    <property type="evidence" value="ECO:0007669"/>
    <property type="project" value="TreeGrafter"/>
</dbReference>
<keyword evidence="4" id="KW-0234">DNA repair</keyword>
<feature type="compositionally biased region" description="Acidic residues" evidence="5">
    <location>
        <begin position="234"/>
        <end position="251"/>
    </location>
</feature>
<dbReference type="PANTHER" id="PTHR22980">
    <property type="entry name" value="CORTISTATIN"/>
    <property type="match status" value="1"/>
</dbReference>
<dbReference type="GO" id="GO:0000712">
    <property type="term" value="P:resolution of meiotic recombination intermediates"/>
    <property type="evidence" value="ECO:0007669"/>
    <property type="project" value="TreeGrafter"/>
</dbReference>
<keyword evidence="2" id="KW-0227">DNA damage</keyword>
<organism evidence="6">
    <name type="scientific">Minutocellus polymorphus</name>
    <dbReference type="NCBI Taxonomy" id="265543"/>
    <lineage>
        <taxon>Eukaryota</taxon>
        <taxon>Sar</taxon>
        <taxon>Stramenopiles</taxon>
        <taxon>Ochrophyta</taxon>
        <taxon>Bacillariophyta</taxon>
        <taxon>Mediophyceae</taxon>
        <taxon>Cymatosirophycidae</taxon>
        <taxon>Cymatosirales</taxon>
        <taxon>Cymatosiraceae</taxon>
        <taxon>Minutocellus</taxon>
    </lineage>
</organism>
<dbReference type="PANTHER" id="PTHR22980:SF0">
    <property type="entry name" value="CENTROMERE PROTEIN S"/>
    <property type="match status" value="1"/>
</dbReference>
<dbReference type="GO" id="GO:0006281">
    <property type="term" value="P:DNA repair"/>
    <property type="evidence" value="ECO:0007669"/>
    <property type="project" value="UniProtKB-KW"/>
</dbReference>
<evidence type="ECO:0000256" key="3">
    <source>
        <dbReference type="ARBA" id="ARBA00023125"/>
    </source>
</evidence>
<evidence type="ECO:0000313" key="6">
    <source>
        <dbReference type="EMBL" id="CAD8369906.1"/>
    </source>
</evidence>
<dbReference type="CDD" id="cd22919">
    <property type="entry name" value="HFD_CENP-S"/>
    <property type="match status" value="1"/>
</dbReference>
<feature type="compositionally biased region" description="Polar residues" evidence="5">
    <location>
        <begin position="160"/>
        <end position="170"/>
    </location>
</feature>
<dbReference type="GO" id="GO:0003677">
    <property type="term" value="F:DNA binding"/>
    <property type="evidence" value="ECO:0007669"/>
    <property type="project" value="UniProtKB-KW"/>
</dbReference>
<dbReference type="InterPro" id="IPR029003">
    <property type="entry name" value="CENP-S/Mhf1"/>
</dbReference>
<accession>A0A7S0FMV3</accession>
<keyword evidence="3" id="KW-0238">DNA-binding</keyword>